<protein>
    <recommendedName>
        <fullName evidence="4">Cytochrome c domain-containing protein</fullName>
    </recommendedName>
</protein>
<accession>A0A1H9CAD6</accession>
<dbReference type="STRING" id="478744.SAMN05444359_104110"/>
<feature type="signal peptide" evidence="1">
    <location>
        <begin position="1"/>
        <end position="23"/>
    </location>
</feature>
<evidence type="ECO:0000313" key="3">
    <source>
        <dbReference type="Proteomes" id="UP000199021"/>
    </source>
</evidence>
<dbReference type="Proteomes" id="UP000199021">
    <property type="component" value="Unassembled WGS sequence"/>
</dbReference>
<evidence type="ECO:0000313" key="2">
    <source>
        <dbReference type="EMBL" id="SEP97658.1"/>
    </source>
</evidence>
<keyword evidence="1" id="KW-0732">Signal</keyword>
<gene>
    <name evidence="2" type="ORF">SAMN05444359_104110</name>
</gene>
<name>A0A1H9CAD6_9BACT</name>
<evidence type="ECO:0008006" key="4">
    <source>
        <dbReference type="Google" id="ProtNLM"/>
    </source>
</evidence>
<dbReference type="AlphaFoldDB" id="A0A1H9CAD6"/>
<dbReference type="EMBL" id="FOFB01000004">
    <property type="protein sequence ID" value="SEP97658.1"/>
    <property type="molecule type" value="Genomic_DNA"/>
</dbReference>
<sequence length="199" mass="21674">MGKRFAFTVLLLLTLTGVGVSLADDQKSEVRSPQNEELAETPFSIMMKVVTHKRCMNCHPAGDRPRQGADSHLHNFNVQRGADGHGIGALQCSTCHQSENNDFAGVPGAPHWHLAPISMAWEGLSRTEIARSMLNPENNGGKTLEETVKHMTEDELVLWAFEPGVDNEGIPRELPPVSKEAFISAVKAWAAAGAEIPEE</sequence>
<feature type="chain" id="PRO_5011795101" description="Cytochrome c domain-containing protein" evidence="1">
    <location>
        <begin position="24"/>
        <end position="199"/>
    </location>
</feature>
<keyword evidence="3" id="KW-1185">Reference proteome</keyword>
<dbReference type="RefSeq" id="WP_090165976.1">
    <property type="nucleotide sequence ID" value="NZ_FOFB01000004.1"/>
</dbReference>
<proteinExistence type="predicted"/>
<organism evidence="2 3">
    <name type="scientific">Neolewinella agarilytica</name>
    <dbReference type="NCBI Taxonomy" id="478744"/>
    <lineage>
        <taxon>Bacteria</taxon>
        <taxon>Pseudomonadati</taxon>
        <taxon>Bacteroidota</taxon>
        <taxon>Saprospiria</taxon>
        <taxon>Saprospirales</taxon>
        <taxon>Lewinellaceae</taxon>
        <taxon>Neolewinella</taxon>
    </lineage>
</organism>
<reference evidence="3" key="1">
    <citation type="submission" date="2016-10" db="EMBL/GenBank/DDBJ databases">
        <authorList>
            <person name="Varghese N."/>
            <person name="Submissions S."/>
        </authorList>
    </citation>
    <scope>NUCLEOTIDE SEQUENCE [LARGE SCALE GENOMIC DNA]</scope>
    <source>
        <strain evidence="3">DSM 24740</strain>
    </source>
</reference>
<dbReference type="SUPFAM" id="SSF48695">
    <property type="entry name" value="Multiheme cytochromes"/>
    <property type="match status" value="1"/>
</dbReference>
<evidence type="ECO:0000256" key="1">
    <source>
        <dbReference type="SAM" id="SignalP"/>
    </source>
</evidence>
<dbReference type="InterPro" id="IPR036280">
    <property type="entry name" value="Multihaem_cyt_sf"/>
</dbReference>
<dbReference type="OrthoDB" id="656942at2"/>
<dbReference type="InParanoid" id="A0A1H9CAD6"/>